<evidence type="ECO:0000256" key="1">
    <source>
        <dbReference type="ARBA" id="ARBA00004496"/>
    </source>
</evidence>
<dbReference type="GO" id="GO:0005737">
    <property type="term" value="C:cytoplasm"/>
    <property type="evidence" value="ECO:0007669"/>
    <property type="project" value="UniProtKB-SubCell"/>
</dbReference>
<dbReference type="EMBL" id="JAULSU010000007">
    <property type="protein sequence ID" value="KAK0611151.1"/>
    <property type="molecule type" value="Genomic_DNA"/>
</dbReference>
<dbReference type="Proteomes" id="UP001175000">
    <property type="component" value="Unassembled WGS sequence"/>
</dbReference>
<dbReference type="InterPro" id="IPR041370">
    <property type="entry name" value="Mlase_EEF1AKMT1/ZCCHC4"/>
</dbReference>
<evidence type="ECO:0000256" key="2">
    <source>
        <dbReference type="ARBA" id="ARBA00022490"/>
    </source>
</evidence>
<keyword evidence="7" id="KW-1185">Reference proteome</keyword>
<evidence type="ECO:0000313" key="6">
    <source>
        <dbReference type="EMBL" id="KAK0611151.1"/>
    </source>
</evidence>
<evidence type="ECO:0000256" key="5">
    <source>
        <dbReference type="SAM" id="Phobius"/>
    </source>
</evidence>
<keyword evidence="3 6" id="KW-0489">Methyltransferase</keyword>
<organism evidence="6 7">
    <name type="scientific">Immersiella caudata</name>
    <dbReference type="NCBI Taxonomy" id="314043"/>
    <lineage>
        <taxon>Eukaryota</taxon>
        <taxon>Fungi</taxon>
        <taxon>Dikarya</taxon>
        <taxon>Ascomycota</taxon>
        <taxon>Pezizomycotina</taxon>
        <taxon>Sordariomycetes</taxon>
        <taxon>Sordariomycetidae</taxon>
        <taxon>Sordariales</taxon>
        <taxon>Lasiosphaeriaceae</taxon>
        <taxon>Immersiella</taxon>
    </lineage>
</organism>
<name>A0AA39TN43_9PEZI</name>
<keyword evidence="5" id="KW-0472">Membrane</keyword>
<feature type="transmembrane region" description="Helical" evidence="5">
    <location>
        <begin position="31"/>
        <end position="53"/>
    </location>
</feature>
<keyword evidence="5" id="KW-0812">Transmembrane</keyword>
<keyword evidence="4" id="KW-0808">Transferase</keyword>
<dbReference type="Pfam" id="PF10237">
    <property type="entry name" value="N6-adenineMlase"/>
    <property type="match status" value="1"/>
</dbReference>
<dbReference type="AlphaFoldDB" id="A0AA39TN43"/>
<comment type="subcellular location">
    <subcellularLocation>
        <location evidence="1">Cytoplasm</location>
    </subcellularLocation>
</comment>
<evidence type="ECO:0000256" key="3">
    <source>
        <dbReference type="ARBA" id="ARBA00022603"/>
    </source>
</evidence>
<dbReference type="PANTHER" id="PTHR13200:SF0">
    <property type="entry name" value="EEF1A LYSINE METHYLTRANSFERASE 1"/>
    <property type="match status" value="1"/>
</dbReference>
<proteinExistence type="predicted"/>
<dbReference type="GO" id="GO:0016279">
    <property type="term" value="F:protein-lysine N-methyltransferase activity"/>
    <property type="evidence" value="ECO:0007669"/>
    <property type="project" value="InterPro"/>
</dbReference>
<reference evidence="6" key="1">
    <citation type="submission" date="2023-06" db="EMBL/GenBank/DDBJ databases">
        <title>Genome-scale phylogeny and comparative genomics of the fungal order Sordariales.</title>
        <authorList>
            <consortium name="Lawrence Berkeley National Laboratory"/>
            <person name="Hensen N."/>
            <person name="Bonometti L."/>
            <person name="Westerberg I."/>
            <person name="Brannstrom I.O."/>
            <person name="Guillou S."/>
            <person name="Cros-Aarteil S."/>
            <person name="Calhoun S."/>
            <person name="Haridas S."/>
            <person name="Kuo A."/>
            <person name="Mondo S."/>
            <person name="Pangilinan J."/>
            <person name="Riley R."/>
            <person name="Labutti K."/>
            <person name="Andreopoulos B."/>
            <person name="Lipzen A."/>
            <person name="Chen C."/>
            <person name="Yanf M."/>
            <person name="Daum C."/>
            <person name="Ng V."/>
            <person name="Clum A."/>
            <person name="Steindorff A."/>
            <person name="Ohm R."/>
            <person name="Martin F."/>
            <person name="Silar P."/>
            <person name="Natvig D."/>
            <person name="Lalanne C."/>
            <person name="Gautier V."/>
            <person name="Ament-Velasquez S.L."/>
            <person name="Kruys A."/>
            <person name="Hutchinson M.I."/>
            <person name="Powell A.J."/>
            <person name="Barry K."/>
            <person name="Miller A.N."/>
            <person name="Grigoriev I.V."/>
            <person name="Debuchy R."/>
            <person name="Gladieux P."/>
            <person name="Thoren M.H."/>
            <person name="Johannesson H."/>
        </authorList>
    </citation>
    <scope>NUCLEOTIDE SEQUENCE</scope>
    <source>
        <strain evidence="6">CBS 606.72</strain>
    </source>
</reference>
<gene>
    <name evidence="6" type="ORF">B0T14DRAFT_529784</name>
</gene>
<evidence type="ECO:0000313" key="7">
    <source>
        <dbReference type="Proteomes" id="UP001175000"/>
    </source>
</evidence>
<comment type="caution">
    <text evidence="6">The sequence shown here is derived from an EMBL/GenBank/DDBJ whole genome shotgun (WGS) entry which is preliminary data.</text>
</comment>
<evidence type="ECO:0000256" key="4">
    <source>
        <dbReference type="ARBA" id="ARBA00022679"/>
    </source>
</evidence>
<dbReference type="PANTHER" id="PTHR13200">
    <property type="entry name" value="EEF1A LYSINE METHYLTRANSFERASE 1"/>
    <property type="match status" value="1"/>
</dbReference>
<keyword evidence="2" id="KW-0963">Cytoplasm</keyword>
<dbReference type="InterPro" id="IPR019369">
    <property type="entry name" value="Efm5/EEF1AKMT1"/>
</dbReference>
<protein>
    <submittedName>
        <fullName evidence="6">N6-adenine methyltransferase-domain-containing protein</fullName>
    </submittedName>
</protein>
<keyword evidence="5" id="KW-1133">Transmembrane helix</keyword>
<accession>A0AA39TN43</accession>
<dbReference type="GO" id="GO:0032259">
    <property type="term" value="P:methylation"/>
    <property type="evidence" value="ECO:0007669"/>
    <property type="project" value="UniProtKB-KW"/>
</dbReference>
<sequence length="201" mass="22649">MDLFPEDWNKSQFWYAEKSANQYAKQLLEGATGGMTIAILSTPSVFVALMNILKAADRTQPRPKVILLEYDTRFSVFPEFIFYDYMQPLKLPAELKGTVDRIIVDPPFLSEDCQTKSALTARWLTRPPSTVPTPKLIISTGERMGTLITKLYRSYNVRNTTFELVHAGGLSNEFCCSANFEADGVWAFKDGEGDSRRAKEG</sequence>